<dbReference type="FunFam" id="2.60.40.10:FF:001703">
    <property type="entry name" value="Zinc-alpha-2-glycoprotein"/>
    <property type="match status" value="1"/>
</dbReference>
<evidence type="ECO:0000313" key="14">
    <source>
        <dbReference type="Ensembl" id="ENSECAP00000044641.1"/>
    </source>
</evidence>
<dbReference type="InterPro" id="IPR007110">
    <property type="entry name" value="Ig-like_dom"/>
</dbReference>
<dbReference type="Gene3D" id="3.30.500.10">
    <property type="entry name" value="MHC class I-like antigen recognition-like"/>
    <property type="match status" value="1"/>
</dbReference>
<dbReference type="SMR" id="A0A3Q2I8Y6"/>
<evidence type="ECO:0000256" key="3">
    <source>
        <dbReference type="ARBA" id="ARBA00006909"/>
    </source>
</evidence>
<dbReference type="GO" id="GO:0007155">
    <property type="term" value="P:cell adhesion"/>
    <property type="evidence" value="ECO:0007669"/>
    <property type="project" value="Ensembl"/>
</dbReference>
<dbReference type="GO" id="GO:0001580">
    <property type="term" value="P:detection of chemical stimulus involved in sensory perception of bitter taste"/>
    <property type="evidence" value="ECO:0007669"/>
    <property type="project" value="Ensembl"/>
</dbReference>
<dbReference type="STRING" id="9796.ENSECAP00000044641"/>
<feature type="compositionally biased region" description="Polar residues" evidence="11">
    <location>
        <begin position="1"/>
        <end position="10"/>
    </location>
</feature>
<evidence type="ECO:0000256" key="5">
    <source>
        <dbReference type="ARBA" id="ARBA00022729"/>
    </source>
</evidence>
<keyword evidence="4" id="KW-0964">Secreted</keyword>
<dbReference type="FunFam" id="3.30.500.10:FF:000001">
    <property type="entry name" value="H-2 class I histocompatibility antigen, alpha chain"/>
    <property type="match status" value="1"/>
</dbReference>
<dbReference type="VGNC" id="VGNC:15719">
    <property type="gene designation" value="AZGP1"/>
</dbReference>
<accession>A0A3Q2I8Y6</accession>
<feature type="region of interest" description="Disordered" evidence="11">
    <location>
        <begin position="1"/>
        <end position="21"/>
    </location>
</feature>
<evidence type="ECO:0000259" key="13">
    <source>
        <dbReference type="PROSITE" id="PS50835"/>
    </source>
</evidence>
<evidence type="ECO:0000256" key="10">
    <source>
        <dbReference type="RuleBase" id="RU004439"/>
    </source>
</evidence>
<evidence type="ECO:0000256" key="12">
    <source>
        <dbReference type="SAM" id="SignalP"/>
    </source>
</evidence>
<keyword evidence="5 12" id="KW-0732">Signal</keyword>
<evidence type="ECO:0000256" key="8">
    <source>
        <dbReference type="ARBA" id="ARBA00065635"/>
    </source>
</evidence>
<keyword evidence="7" id="KW-0325">Glycoprotein</keyword>
<evidence type="ECO:0000313" key="16">
    <source>
        <dbReference type="VGNC" id="VGNC:15719"/>
    </source>
</evidence>
<dbReference type="InterPro" id="IPR013783">
    <property type="entry name" value="Ig-like_fold"/>
</dbReference>
<dbReference type="InterPro" id="IPR003006">
    <property type="entry name" value="Ig/MHC_CS"/>
</dbReference>
<dbReference type="InterPro" id="IPR037055">
    <property type="entry name" value="MHC_I-like_Ag-recog_sf"/>
</dbReference>
<dbReference type="PANTHER" id="PTHR16675">
    <property type="entry name" value="MHC CLASS I-RELATED"/>
    <property type="match status" value="1"/>
</dbReference>
<dbReference type="FunCoup" id="A0A3Q2I8Y6">
    <property type="interactions" value="97"/>
</dbReference>
<dbReference type="InterPro" id="IPR050208">
    <property type="entry name" value="MHC_class-I_related"/>
</dbReference>
<dbReference type="Gene3D" id="2.60.40.10">
    <property type="entry name" value="Immunoglobulins"/>
    <property type="match status" value="1"/>
</dbReference>
<dbReference type="Pfam" id="PF00129">
    <property type="entry name" value="MHC_I"/>
    <property type="match status" value="1"/>
</dbReference>
<dbReference type="PROSITE" id="PS00290">
    <property type="entry name" value="IG_MHC"/>
    <property type="match status" value="1"/>
</dbReference>
<dbReference type="AlphaFoldDB" id="A0A3Q2I8Y6"/>
<gene>
    <name evidence="14 16" type="primary">AZGP1</name>
</gene>
<dbReference type="GeneTree" id="ENSGT01120000271828"/>
<keyword evidence="17" id="KW-1267">Proteomics identification</keyword>
<evidence type="ECO:0000256" key="4">
    <source>
        <dbReference type="ARBA" id="ARBA00022525"/>
    </source>
</evidence>
<dbReference type="InterPro" id="IPR011162">
    <property type="entry name" value="MHC_I/II-like_Ag-recog"/>
</dbReference>
<feature type="signal peptide" evidence="12">
    <location>
        <begin position="1"/>
        <end position="45"/>
    </location>
</feature>
<dbReference type="SMART" id="SM00407">
    <property type="entry name" value="IGc1"/>
    <property type="match status" value="1"/>
</dbReference>
<dbReference type="GO" id="GO:0005615">
    <property type="term" value="C:extracellular space"/>
    <property type="evidence" value="ECO:0000318"/>
    <property type="project" value="GO_Central"/>
</dbReference>
<comment type="subunit">
    <text evidence="8">Interacts with PIP.</text>
</comment>
<name>A0A3Q2I8Y6_HORSE</name>
<evidence type="ECO:0000256" key="1">
    <source>
        <dbReference type="ARBA" id="ARBA00004251"/>
    </source>
</evidence>
<dbReference type="PANTHER" id="PTHR16675:SF289">
    <property type="entry name" value="ZINC-ALPHA-2-GLYCOPROTEIN"/>
    <property type="match status" value="1"/>
</dbReference>
<dbReference type="GO" id="GO:0006955">
    <property type="term" value="P:immune response"/>
    <property type="evidence" value="ECO:0000318"/>
    <property type="project" value="GO_Central"/>
</dbReference>
<feature type="domain" description="Ig-like" evidence="13">
    <location>
        <begin position="232"/>
        <end position="317"/>
    </location>
</feature>
<dbReference type="PaxDb" id="9796-ENSECAP00000044641"/>
<comment type="similarity">
    <text evidence="3 10">Belongs to the MHC class I family.</text>
</comment>
<feature type="chain" id="PRO_5018743052" description="Zinc-alpha-2-glycoprotein" evidence="12">
    <location>
        <begin position="46"/>
        <end position="337"/>
    </location>
</feature>
<dbReference type="GO" id="GO:0002476">
    <property type="term" value="P:antigen processing and presentation of endogenous peptide antigen via MHC class Ib"/>
    <property type="evidence" value="ECO:0000318"/>
    <property type="project" value="GO_Central"/>
</dbReference>
<protein>
    <recommendedName>
        <fullName evidence="9">Zinc-alpha-2-glycoprotein</fullName>
    </recommendedName>
</protein>
<dbReference type="CDD" id="cd21010">
    <property type="entry name" value="IgC1_MHC-like_ZAG"/>
    <property type="match status" value="1"/>
</dbReference>
<evidence type="ECO:0000256" key="2">
    <source>
        <dbReference type="ARBA" id="ARBA00004613"/>
    </source>
</evidence>
<evidence type="ECO:0000256" key="7">
    <source>
        <dbReference type="ARBA" id="ARBA00023180"/>
    </source>
</evidence>
<sequence length="337" mass="38225">MSSRQHSACSELQDPGKPRTFQTATMSTMVPVLLPLLLLLGPAVSQETHTGPYSLSFLYTGLSKPAKGFPRFQAIAYLNDQAFFRYDSEGRKAEPLGPWSQVEGMEDWEKESELQKAREDIFMVTLEDIMDYYKDREGSHTFQGLFGCELRNNQSSGAFWRYAYDGRDFIEFNKEIPAWVALDPAARDTKQKWEAEEVYVQRAKAYLEEECPGMLRRYLQDGRIYLDRQDPPSVSVTSHVAPGKERTLKCLAYDFYPRRIGLHWTRASDAQETESGGDILPSGNGTYLSWVVVGVPPQDRAPYSCHVEHSSLAQPLSVLWDERQEAEVKGGLGTRAQ</sequence>
<dbReference type="Bgee" id="ENSECAG00000014927">
    <property type="expression patterns" value="Expressed in liver and 4 other cell types or tissues"/>
</dbReference>
<dbReference type="GO" id="GO:0001916">
    <property type="term" value="P:positive regulation of T cell mediated cytotoxicity"/>
    <property type="evidence" value="ECO:0000318"/>
    <property type="project" value="GO_Central"/>
</dbReference>
<dbReference type="Ensembl" id="ENSECAT00000056071.3">
    <property type="protein sequence ID" value="ENSECAP00000044641.1"/>
    <property type="gene ID" value="ENSECAG00000014927.4"/>
</dbReference>
<dbReference type="InParanoid" id="A0A3Q2I8Y6"/>
<dbReference type="Proteomes" id="UP000002281">
    <property type="component" value="Chromosome 13"/>
</dbReference>
<dbReference type="Pfam" id="PF07654">
    <property type="entry name" value="C1-set"/>
    <property type="match status" value="1"/>
</dbReference>
<evidence type="ECO:0000256" key="9">
    <source>
        <dbReference type="ARBA" id="ARBA00068444"/>
    </source>
</evidence>
<keyword evidence="6" id="KW-1015">Disulfide bond</keyword>
<reference evidence="14" key="3">
    <citation type="submission" date="2025-09" db="UniProtKB">
        <authorList>
            <consortium name="Ensembl"/>
        </authorList>
    </citation>
    <scope>IDENTIFICATION</scope>
    <source>
        <strain evidence="14">Thoroughbred</strain>
    </source>
</reference>
<dbReference type="InterPro" id="IPR001039">
    <property type="entry name" value="MHC_I_a_a1/a2"/>
</dbReference>
<evidence type="ECO:0000313" key="15">
    <source>
        <dbReference type="Proteomes" id="UP000002281"/>
    </source>
</evidence>
<dbReference type="InterPro" id="IPR036179">
    <property type="entry name" value="Ig-like_dom_sf"/>
</dbReference>
<dbReference type="PROSITE" id="PS50835">
    <property type="entry name" value="IG_LIKE"/>
    <property type="match status" value="1"/>
</dbReference>
<comment type="subcellular location">
    <subcellularLocation>
        <location evidence="1">Cell membrane</location>
        <topology evidence="1">Single-pass type I membrane protein</topology>
    </subcellularLocation>
    <subcellularLocation>
        <location evidence="2">Secreted</location>
    </subcellularLocation>
</comment>
<dbReference type="InterPro" id="IPR011161">
    <property type="entry name" value="MHC_I-like_Ag-recog"/>
</dbReference>
<dbReference type="OMA" id="APYSCYV"/>
<dbReference type="GO" id="GO:0009897">
    <property type="term" value="C:external side of plasma membrane"/>
    <property type="evidence" value="ECO:0000318"/>
    <property type="project" value="GO_Central"/>
</dbReference>
<dbReference type="InterPro" id="IPR003597">
    <property type="entry name" value="Ig_C1-set"/>
</dbReference>
<organism evidence="14 15">
    <name type="scientific">Equus caballus</name>
    <name type="common">Horse</name>
    <dbReference type="NCBI Taxonomy" id="9796"/>
    <lineage>
        <taxon>Eukaryota</taxon>
        <taxon>Metazoa</taxon>
        <taxon>Chordata</taxon>
        <taxon>Craniata</taxon>
        <taxon>Vertebrata</taxon>
        <taxon>Euteleostomi</taxon>
        <taxon>Mammalia</taxon>
        <taxon>Eutheria</taxon>
        <taxon>Laurasiatheria</taxon>
        <taxon>Perissodactyla</taxon>
        <taxon>Equidae</taxon>
        <taxon>Equus</taxon>
    </lineage>
</organism>
<dbReference type="PRINTS" id="PR01638">
    <property type="entry name" value="MHCCLASSI"/>
</dbReference>
<dbReference type="SUPFAM" id="SSF48726">
    <property type="entry name" value="Immunoglobulin"/>
    <property type="match status" value="1"/>
</dbReference>
<reference evidence="14 15" key="1">
    <citation type="journal article" date="2009" name="Science">
        <title>Genome sequence, comparative analysis, and population genetics of the domestic horse.</title>
        <authorList>
            <consortium name="Broad Institute Genome Sequencing Platform"/>
            <consortium name="Broad Institute Whole Genome Assembly Team"/>
            <person name="Wade C.M."/>
            <person name="Giulotto E."/>
            <person name="Sigurdsson S."/>
            <person name="Zoli M."/>
            <person name="Gnerre S."/>
            <person name="Imsland F."/>
            <person name="Lear T.L."/>
            <person name="Adelson D.L."/>
            <person name="Bailey E."/>
            <person name="Bellone R.R."/>
            <person name="Bloecker H."/>
            <person name="Distl O."/>
            <person name="Edgar R.C."/>
            <person name="Garber M."/>
            <person name="Leeb T."/>
            <person name="Mauceli E."/>
            <person name="MacLeod J.N."/>
            <person name="Penedo M.C.T."/>
            <person name="Raison J.M."/>
            <person name="Sharpe T."/>
            <person name="Vogel J."/>
            <person name="Andersson L."/>
            <person name="Antczak D.F."/>
            <person name="Biagi T."/>
            <person name="Binns M.M."/>
            <person name="Chowdhary B.P."/>
            <person name="Coleman S.J."/>
            <person name="Della Valle G."/>
            <person name="Fryc S."/>
            <person name="Guerin G."/>
            <person name="Hasegawa T."/>
            <person name="Hill E.W."/>
            <person name="Jurka J."/>
            <person name="Kiialainen A."/>
            <person name="Lindgren G."/>
            <person name="Liu J."/>
            <person name="Magnani E."/>
            <person name="Mickelson J.R."/>
            <person name="Murray J."/>
            <person name="Nergadze S.G."/>
            <person name="Onofrio R."/>
            <person name="Pedroni S."/>
            <person name="Piras M.F."/>
            <person name="Raudsepp T."/>
            <person name="Rocchi M."/>
            <person name="Roeed K.H."/>
            <person name="Ryder O.A."/>
            <person name="Searle S."/>
            <person name="Skow L."/>
            <person name="Swinburne J.E."/>
            <person name="Syvaenen A.C."/>
            <person name="Tozaki T."/>
            <person name="Valberg S.J."/>
            <person name="Vaudin M."/>
            <person name="White J.R."/>
            <person name="Zody M.C."/>
            <person name="Lander E.S."/>
            <person name="Lindblad-Toh K."/>
        </authorList>
    </citation>
    <scope>NUCLEOTIDE SEQUENCE [LARGE SCALE GENOMIC DNA]</scope>
    <source>
        <strain evidence="14 15">Thoroughbred</strain>
    </source>
</reference>
<dbReference type="GO" id="GO:0002486">
    <property type="term" value="P:antigen processing and presentation of endogenous peptide antigen via MHC class I via ER pathway, TAP-independent"/>
    <property type="evidence" value="ECO:0000318"/>
    <property type="project" value="GO_Central"/>
</dbReference>
<evidence type="ECO:0007829" key="17">
    <source>
        <dbReference type="PeptideAtlas" id="A0A3Q2I8Y6"/>
    </source>
</evidence>
<evidence type="ECO:0000256" key="6">
    <source>
        <dbReference type="ARBA" id="ARBA00023157"/>
    </source>
</evidence>
<proteinExistence type="evidence at protein level"/>
<reference evidence="14" key="2">
    <citation type="submission" date="2025-08" db="UniProtKB">
        <authorList>
            <consortium name="Ensembl"/>
        </authorList>
    </citation>
    <scope>IDENTIFICATION</scope>
    <source>
        <strain evidence="14">Thoroughbred</strain>
    </source>
</reference>
<evidence type="ECO:0000256" key="11">
    <source>
        <dbReference type="SAM" id="MobiDB-lite"/>
    </source>
</evidence>
<dbReference type="SUPFAM" id="SSF54452">
    <property type="entry name" value="MHC antigen-recognition domain"/>
    <property type="match status" value="1"/>
</dbReference>
<keyword evidence="15" id="KW-1185">Reference proteome</keyword>